<dbReference type="PROSITE" id="PS51482">
    <property type="entry name" value="DEGV"/>
    <property type="match status" value="1"/>
</dbReference>
<dbReference type="InterPro" id="IPR003797">
    <property type="entry name" value="DegV"/>
</dbReference>
<keyword evidence="1" id="KW-0446">Lipid-binding</keyword>
<name>A0A415MF67_9FIRM</name>
<evidence type="ECO:0000256" key="1">
    <source>
        <dbReference type="ARBA" id="ARBA00023121"/>
    </source>
</evidence>
<evidence type="ECO:0000313" key="7">
    <source>
        <dbReference type="Proteomes" id="UP000285844"/>
    </source>
</evidence>
<dbReference type="Proteomes" id="UP000285844">
    <property type="component" value="Unassembled WGS sequence"/>
</dbReference>
<dbReference type="EMBL" id="QSIS01000008">
    <property type="protein sequence ID" value="RHD08560.1"/>
    <property type="molecule type" value="Genomic_DNA"/>
</dbReference>
<sequence>MYCGFKNYVLSSQLTKQIVFTTRRIIYIMFDIITDSACDIVREYAETHNLKLVPLYTTFDGVNYLKEQYDITHDEFYRRMTDEGAFPKSSLPSVQDFVDAIMPSVEAGRPAIVCTITSYFSGSYNSACTAKDIILEDHPDAKVTVINSLLNSASFSLFIYQALQMRKAGYSYEDTIKVLEALRNDGRIMFTTESLEYLSKGGRLAKTAITITSKLSLRPIIVMKEGEIGLGGFTRTRNKGKSNVIDMIQKYIESKGMPIENWDITVGYCTNLEEAEKYRDDVEAQLGVRLLERREDFKTRISIISGCHTGPYALGIACIPKYTTIRL</sequence>
<dbReference type="GO" id="GO:0008289">
    <property type="term" value="F:lipid binding"/>
    <property type="evidence" value="ECO:0007669"/>
    <property type="project" value="UniProtKB-KW"/>
</dbReference>
<dbReference type="SUPFAM" id="SSF82549">
    <property type="entry name" value="DAK1/DegV-like"/>
    <property type="match status" value="1"/>
</dbReference>
<dbReference type="PANTHER" id="PTHR33434">
    <property type="entry name" value="DEGV DOMAIN-CONTAINING PROTEIN DR_1986-RELATED"/>
    <property type="match status" value="1"/>
</dbReference>
<protein>
    <submittedName>
        <fullName evidence="4">DegV family protein</fullName>
    </submittedName>
</protein>
<dbReference type="Proteomes" id="UP000285201">
    <property type="component" value="Unassembled WGS sequence"/>
</dbReference>
<evidence type="ECO:0000313" key="5">
    <source>
        <dbReference type="Proteomes" id="UP000284794"/>
    </source>
</evidence>
<dbReference type="EMBL" id="QROY01000001">
    <property type="protein sequence ID" value="RHL72368.1"/>
    <property type="molecule type" value="Genomic_DNA"/>
</dbReference>
<dbReference type="Proteomes" id="UP000284794">
    <property type="component" value="Unassembled WGS sequence"/>
</dbReference>
<organism evidence="4 6">
    <name type="scientific">Lachnospira eligens</name>
    <dbReference type="NCBI Taxonomy" id="39485"/>
    <lineage>
        <taxon>Bacteria</taxon>
        <taxon>Bacillati</taxon>
        <taxon>Bacillota</taxon>
        <taxon>Clostridia</taxon>
        <taxon>Lachnospirales</taxon>
        <taxon>Lachnospiraceae</taxon>
        <taxon>Lachnospira</taxon>
    </lineage>
</organism>
<dbReference type="Pfam" id="PF02645">
    <property type="entry name" value="DegV"/>
    <property type="match status" value="1"/>
</dbReference>
<dbReference type="PANTHER" id="PTHR33434:SF2">
    <property type="entry name" value="FATTY ACID-BINDING PROTEIN TM_1468"/>
    <property type="match status" value="1"/>
</dbReference>
<accession>A0A415MF67</accession>
<evidence type="ECO:0000313" key="4">
    <source>
        <dbReference type="EMBL" id="RHL72368.1"/>
    </source>
</evidence>
<dbReference type="Gene3D" id="3.30.1180.10">
    <property type="match status" value="1"/>
</dbReference>
<comment type="caution">
    <text evidence="4">The sequence shown here is derived from an EMBL/GenBank/DDBJ whole genome shotgun (WGS) entry which is preliminary data.</text>
</comment>
<dbReference type="EMBL" id="QSHM01000003">
    <property type="protein sequence ID" value="RHC14185.1"/>
    <property type="molecule type" value="Genomic_DNA"/>
</dbReference>
<evidence type="ECO:0000313" key="2">
    <source>
        <dbReference type="EMBL" id="RHC14185.1"/>
    </source>
</evidence>
<dbReference type="InterPro" id="IPR043168">
    <property type="entry name" value="DegV_C"/>
</dbReference>
<reference evidence="5 6" key="1">
    <citation type="submission" date="2018-08" db="EMBL/GenBank/DDBJ databases">
        <title>A genome reference for cultivated species of the human gut microbiota.</title>
        <authorList>
            <person name="Zou Y."/>
            <person name="Xue W."/>
            <person name="Luo G."/>
        </authorList>
    </citation>
    <scope>NUCLEOTIDE SEQUENCE [LARGE SCALE GENOMIC DNA]</scope>
    <source>
        <strain evidence="4 6">AF36-7BH</strain>
        <strain evidence="3 5">AM32-2AC</strain>
        <strain evidence="2 7">AM37-3BH</strain>
    </source>
</reference>
<dbReference type="NCBIfam" id="TIGR00762">
    <property type="entry name" value="DegV"/>
    <property type="match status" value="1"/>
</dbReference>
<dbReference type="Gene3D" id="3.40.50.10170">
    <property type="match status" value="1"/>
</dbReference>
<dbReference type="AlphaFoldDB" id="A0A415MF67"/>
<gene>
    <name evidence="4" type="ORF">DW007_00460</name>
    <name evidence="3" type="ORF">DW811_07430</name>
    <name evidence="2" type="ORF">DW858_03850</name>
</gene>
<dbReference type="InterPro" id="IPR050270">
    <property type="entry name" value="DegV_domain_contain"/>
</dbReference>
<evidence type="ECO:0000313" key="6">
    <source>
        <dbReference type="Proteomes" id="UP000285201"/>
    </source>
</evidence>
<proteinExistence type="predicted"/>
<evidence type="ECO:0000313" key="3">
    <source>
        <dbReference type="EMBL" id="RHD08560.1"/>
    </source>
</evidence>